<evidence type="ECO:0000256" key="3">
    <source>
        <dbReference type="ARBA" id="ARBA00022525"/>
    </source>
</evidence>
<organism evidence="11 12">
    <name type="scientific">Cajanus cajan</name>
    <name type="common">Pigeon pea</name>
    <name type="synonym">Cajanus indicus</name>
    <dbReference type="NCBI Taxonomy" id="3821"/>
    <lineage>
        <taxon>Eukaryota</taxon>
        <taxon>Viridiplantae</taxon>
        <taxon>Streptophyta</taxon>
        <taxon>Embryophyta</taxon>
        <taxon>Tracheophyta</taxon>
        <taxon>Spermatophyta</taxon>
        <taxon>Magnoliopsida</taxon>
        <taxon>eudicotyledons</taxon>
        <taxon>Gunneridae</taxon>
        <taxon>Pentapetalae</taxon>
        <taxon>rosids</taxon>
        <taxon>fabids</taxon>
        <taxon>Fabales</taxon>
        <taxon>Fabaceae</taxon>
        <taxon>Papilionoideae</taxon>
        <taxon>50 kb inversion clade</taxon>
        <taxon>NPAAA clade</taxon>
        <taxon>indigoferoid/millettioid clade</taxon>
        <taxon>Phaseoleae</taxon>
        <taxon>Cajanus</taxon>
    </lineage>
</organism>
<comment type="similarity">
    <text evidence="2 10">Belongs to the peptidase S10 family.</text>
</comment>
<dbReference type="PANTHER" id="PTHR11802:SF31">
    <property type="entry name" value="SERINE CARBOXYPEPTIDASE-LIKE 34"/>
    <property type="match status" value="1"/>
</dbReference>
<dbReference type="InterPro" id="IPR033124">
    <property type="entry name" value="Ser_caboxypep_his_AS"/>
</dbReference>
<protein>
    <recommendedName>
        <fullName evidence="10">Carboxypeptidase</fullName>
        <ecNumber evidence="10">3.4.16.-</ecNumber>
    </recommendedName>
</protein>
<evidence type="ECO:0000256" key="8">
    <source>
        <dbReference type="ARBA" id="ARBA00023157"/>
    </source>
</evidence>
<keyword evidence="5 10" id="KW-0645">Protease</keyword>
<dbReference type="InterPro" id="IPR018202">
    <property type="entry name" value="Ser_caboxypep_ser_AS"/>
</dbReference>
<dbReference type="EMBL" id="KQ483890">
    <property type="protein sequence ID" value="KYP39651.1"/>
    <property type="molecule type" value="Genomic_DNA"/>
</dbReference>
<dbReference type="Gene3D" id="3.40.50.11320">
    <property type="match status" value="2"/>
</dbReference>
<keyword evidence="7 10" id="KW-0378">Hydrolase</keyword>
<dbReference type="GO" id="GO:0004185">
    <property type="term" value="F:serine-type carboxypeptidase activity"/>
    <property type="evidence" value="ECO:0007669"/>
    <property type="project" value="UniProtKB-UniRule"/>
</dbReference>
<dbReference type="GO" id="GO:0005773">
    <property type="term" value="C:vacuole"/>
    <property type="evidence" value="ECO:0007669"/>
    <property type="project" value="TreeGrafter"/>
</dbReference>
<dbReference type="InterPro" id="IPR029058">
    <property type="entry name" value="AB_hydrolase_fold"/>
</dbReference>
<dbReference type="FunFam" id="3.40.50.11320:FF:000001">
    <property type="entry name" value="Carboxypeptidase"/>
    <property type="match status" value="2"/>
</dbReference>
<dbReference type="Gramene" id="C.cajan_34913.t">
    <property type="protein sequence ID" value="C.cajan_34913.t"/>
    <property type="gene ID" value="C.cajan_34913"/>
</dbReference>
<dbReference type="GO" id="GO:0005576">
    <property type="term" value="C:extracellular region"/>
    <property type="evidence" value="ECO:0007669"/>
    <property type="project" value="UniProtKB-SubCell"/>
</dbReference>
<keyword evidence="4 10" id="KW-0121">Carboxypeptidase</keyword>
<keyword evidence="6 10" id="KW-0732">Signal</keyword>
<dbReference type="OMA" id="HAMHANY"/>
<feature type="chain" id="PRO_5007358933" description="Carboxypeptidase" evidence="10">
    <location>
        <begin position="27"/>
        <end position="984"/>
    </location>
</feature>
<dbReference type="PROSITE" id="PS00560">
    <property type="entry name" value="CARBOXYPEPT_SER_HIS"/>
    <property type="match status" value="2"/>
</dbReference>
<dbReference type="EC" id="3.4.16.-" evidence="10"/>
<dbReference type="SUPFAM" id="SSF53474">
    <property type="entry name" value="alpha/beta-Hydrolases"/>
    <property type="match status" value="2"/>
</dbReference>
<dbReference type="FunFam" id="3.40.50.1820:FF:000013">
    <property type="entry name" value="Carboxypeptidase"/>
    <property type="match status" value="2"/>
</dbReference>
<accession>A0A151RAS1</accession>
<evidence type="ECO:0000313" key="12">
    <source>
        <dbReference type="Proteomes" id="UP000075243"/>
    </source>
</evidence>
<dbReference type="Gene3D" id="3.40.50.1820">
    <property type="entry name" value="alpha/beta hydrolase"/>
    <property type="match status" value="2"/>
</dbReference>
<evidence type="ECO:0000256" key="6">
    <source>
        <dbReference type="ARBA" id="ARBA00022729"/>
    </source>
</evidence>
<dbReference type="PROSITE" id="PS00131">
    <property type="entry name" value="CARBOXYPEPT_SER_SER"/>
    <property type="match status" value="2"/>
</dbReference>
<proteinExistence type="inferred from homology"/>
<reference evidence="11" key="1">
    <citation type="journal article" date="2012" name="Nat. Biotechnol.">
        <title>Draft genome sequence of pigeonpea (Cajanus cajan), an orphan legume crop of resource-poor farmers.</title>
        <authorList>
            <person name="Varshney R.K."/>
            <person name="Chen W."/>
            <person name="Li Y."/>
            <person name="Bharti A.K."/>
            <person name="Saxena R.K."/>
            <person name="Schlueter J.A."/>
            <person name="Donoghue M.T."/>
            <person name="Azam S."/>
            <person name="Fan G."/>
            <person name="Whaley A.M."/>
            <person name="Farmer A.D."/>
            <person name="Sheridan J."/>
            <person name="Iwata A."/>
            <person name="Tuteja R."/>
            <person name="Penmetsa R.V."/>
            <person name="Wu W."/>
            <person name="Upadhyaya H.D."/>
            <person name="Yang S.P."/>
            <person name="Shah T."/>
            <person name="Saxena K.B."/>
            <person name="Michael T."/>
            <person name="McCombie W.R."/>
            <person name="Yang B."/>
            <person name="Zhang G."/>
            <person name="Yang H."/>
            <person name="Wang J."/>
            <person name="Spillane C."/>
            <person name="Cook D.R."/>
            <person name="May G.D."/>
            <person name="Xu X."/>
            <person name="Jackson S.A."/>
        </authorList>
    </citation>
    <scope>NUCLEOTIDE SEQUENCE [LARGE SCALE GENOMIC DNA]</scope>
</reference>
<keyword evidence="12" id="KW-1185">Reference proteome</keyword>
<dbReference type="AlphaFoldDB" id="A0A151RAS1"/>
<dbReference type="PANTHER" id="PTHR11802">
    <property type="entry name" value="SERINE PROTEASE FAMILY S10 SERINE CARBOXYPEPTIDASE"/>
    <property type="match status" value="1"/>
</dbReference>
<evidence type="ECO:0000256" key="4">
    <source>
        <dbReference type="ARBA" id="ARBA00022645"/>
    </source>
</evidence>
<dbReference type="GO" id="GO:0006508">
    <property type="term" value="P:proteolysis"/>
    <property type="evidence" value="ECO:0007669"/>
    <property type="project" value="UniProtKB-KW"/>
</dbReference>
<dbReference type="Gene3D" id="6.10.250.940">
    <property type="match status" value="2"/>
</dbReference>
<sequence>MALFSVKLNFVVHLMLLVSFTKQALGVSVSSKVLAEQEADRVYELPGQPKVKFKQYAGYITVNQTHGRALFYWFFEATHKSQQQPLLLWLNGGPGCSSIGYGEAEELGPFFPQNSSQPKLKLNPYSWNKAANLLFLESPVGVGFSYTNTSSDISELGDTITAKDSHTFLINWFRRFPQFRSHKFYIAGESYAGHYVPQLSELIFDNNRNPAEKDYINFKGFMIGNAALDDETDSKGMVDYAWDHAVISDGLYHNITTKCNFSLPNQTDECSVELNKYFAVYRIIDMYSLYAPKCFSNNSNTRKETTVVRSTTPQTFSKIDGWHRKPAGGYDPCASDYTEVYLNRPEVQKALHANVTKIPYPWTHCSDNITFWSDAPHSMLPVIKKLIAGGLRIWVYSGDTDGRIPVTSTRYTLRKLGLGIVEDWTPWYTSNQVGGWTIVYDGLTFVTIRGAGHQVPTFAPKQALQLVRHFLENKKLPFLSNLFLFKPNLRASAKEVSGKKLREMGLCSVVLNFVVHVVLLISFTKQALGVALNKEVLAEQEADRVYELPGQPEVKFKQYAGYITVNESHGRALFYWFFEATHKPQHKPVLLWLNGGPGCSSIGAGETEELGPFFPQNSYRPKLKLNPYSWNNAANLLFLESPVGVGFSYTNTSSDLDELGDTITAKDSHTFIVKWFKRFPQFKSHKFFISGESYAGHYVPQLAELIFDNNRNPAKKDFINFKGFIIGNAALDDETDQQGLVDYAWSHAVISDGLYDNITTKCNFRHENLTDDCDVEMGKLFDAYENIDIYSLYTPACYRNYSSTRKQSPIVRGKLPLAFSKIDGWRRKPAGGYDPCSSDYTEAYLNTPEVQKALHANVTKISYPWSQCSDNIGSWRDSPHSILPVIKKLIAGGLRIWVYSGDTDGRVPVTSTRYALKKLGLEIVQDWTPWYTSTQVGGWTVVYKGLTFVTIRGAGHEVPRFTPKPALQLVRHFLQNRNIPSRPI</sequence>
<dbReference type="PRINTS" id="PR00724">
    <property type="entry name" value="CRBOXYPTASEC"/>
</dbReference>
<comment type="subcellular location">
    <subcellularLocation>
        <location evidence="1">Secreted</location>
    </subcellularLocation>
</comment>
<keyword evidence="8" id="KW-1015">Disulfide bond</keyword>
<evidence type="ECO:0000256" key="5">
    <source>
        <dbReference type="ARBA" id="ARBA00022670"/>
    </source>
</evidence>
<dbReference type="Pfam" id="PF00450">
    <property type="entry name" value="Peptidase_S10"/>
    <property type="match status" value="2"/>
</dbReference>
<dbReference type="Proteomes" id="UP000075243">
    <property type="component" value="Unassembled WGS sequence"/>
</dbReference>
<evidence type="ECO:0000256" key="10">
    <source>
        <dbReference type="RuleBase" id="RU361156"/>
    </source>
</evidence>
<evidence type="ECO:0000256" key="7">
    <source>
        <dbReference type="ARBA" id="ARBA00022801"/>
    </source>
</evidence>
<gene>
    <name evidence="11" type="ORF">KK1_039010</name>
</gene>
<evidence type="ECO:0000256" key="9">
    <source>
        <dbReference type="ARBA" id="ARBA00023180"/>
    </source>
</evidence>
<keyword evidence="9" id="KW-0325">Glycoprotein</keyword>
<dbReference type="InterPro" id="IPR001563">
    <property type="entry name" value="Peptidase_S10"/>
</dbReference>
<evidence type="ECO:0000313" key="11">
    <source>
        <dbReference type="EMBL" id="KYP39651.1"/>
    </source>
</evidence>
<feature type="signal peptide" evidence="10">
    <location>
        <begin position="1"/>
        <end position="26"/>
    </location>
</feature>
<evidence type="ECO:0000256" key="2">
    <source>
        <dbReference type="ARBA" id="ARBA00009431"/>
    </source>
</evidence>
<name>A0A151RAS1_CAJCA</name>
<evidence type="ECO:0000256" key="1">
    <source>
        <dbReference type="ARBA" id="ARBA00004613"/>
    </source>
</evidence>
<keyword evidence="3" id="KW-0964">Secreted</keyword>